<dbReference type="Gene3D" id="2.130.10.10">
    <property type="entry name" value="YVTN repeat-like/Quinoprotein amine dehydrogenase"/>
    <property type="match status" value="1"/>
</dbReference>
<sequence>MQWLQRYTGVISGLFIIFVGFVPASSAQAAPASIPTYTYEVVRTYPHDPNAFTQGLFFKDGFLYESTGLHGRSSVRKLRLETGEVLQKADLPKQIFGEGITWWDKHLIGITWTSQAGYVLDLDSFAFKKEFAYRGEGWGLTRNDKEIIMSDGTAELRFLDPETLRETRRLKVTADGKPVEQLNELEWVKGEIFSNIWQSDMIARIDPKTGKVTGWINLNGILPMGDRILNQPDVLNGIAYDAAKDRLFVTGKLWPKLFEIRLIKR</sequence>
<accession>A0ABR6ZFG5</accession>
<name>A0ABR6ZFG5_9BURK</name>
<dbReference type="PANTHER" id="PTHR31270:SF1">
    <property type="entry name" value="GLUTAMINYL-PEPTIDE CYCLOTRANSFERASE"/>
    <property type="match status" value="1"/>
</dbReference>
<dbReference type="PANTHER" id="PTHR31270">
    <property type="entry name" value="GLUTAMINYL-PEPTIDE CYCLOTRANSFERASE"/>
    <property type="match status" value="1"/>
</dbReference>
<dbReference type="EMBL" id="JACOFX010000016">
    <property type="protein sequence ID" value="MBC3910460.1"/>
    <property type="molecule type" value="Genomic_DNA"/>
</dbReference>
<reference evidence="2 3" key="1">
    <citation type="submission" date="2020-08" db="EMBL/GenBank/DDBJ databases">
        <title>Novel species isolated from subtropical streams in China.</title>
        <authorList>
            <person name="Lu H."/>
        </authorList>
    </citation>
    <scope>NUCLEOTIDE SEQUENCE [LARGE SCALE GENOMIC DNA]</scope>
    <source>
        <strain evidence="2 3">NL8W</strain>
    </source>
</reference>
<keyword evidence="1" id="KW-0732">Signal</keyword>
<keyword evidence="3" id="KW-1185">Reference proteome</keyword>
<dbReference type="Proteomes" id="UP000646911">
    <property type="component" value="Unassembled WGS sequence"/>
</dbReference>
<dbReference type="InterPro" id="IPR007788">
    <property type="entry name" value="QCT"/>
</dbReference>
<evidence type="ECO:0000313" key="3">
    <source>
        <dbReference type="Proteomes" id="UP000646911"/>
    </source>
</evidence>
<comment type="caution">
    <text evidence="2">The sequence shown here is derived from an EMBL/GenBank/DDBJ whole genome shotgun (WGS) entry which is preliminary data.</text>
</comment>
<evidence type="ECO:0000256" key="1">
    <source>
        <dbReference type="SAM" id="SignalP"/>
    </source>
</evidence>
<dbReference type="SUPFAM" id="SSF50969">
    <property type="entry name" value="YVTN repeat-like/Quinoprotein amine dehydrogenase"/>
    <property type="match status" value="1"/>
</dbReference>
<organism evidence="2 3">
    <name type="scientific">Undibacterium umbellatum</name>
    <dbReference type="NCBI Taxonomy" id="2762300"/>
    <lineage>
        <taxon>Bacteria</taxon>
        <taxon>Pseudomonadati</taxon>
        <taxon>Pseudomonadota</taxon>
        <taxon>Betaproteobacteria</taxon>
        <taxon>Burkholderiales</taxon>
        <taxon>Oxalobacteraceae</taxon>
        <taxon>Undibacterium</taxon>
    </lineage>
</organism>
<evidence type="ECO:0000313" key="2">
    <source>
        <dbReference type="EMBL" id="MBC3910460.1"/>
    </source>
</evidence>
<dbReference type="InterPro" id="IPR011044">
    <property type="entry name" value="Quino_amine_DH_bsu"/>
</dbReference>
<dbReference type="InterPro" id="IPR015943">
    <property type="entry name" value="WD40/YVTN_repeat-like_dom_sf"/>
</dbReference>
<gene>
    <name evidence="2" type="ORF">H8L47_23100</name>
</gene>
<protein>
    <submittedName>
        <fullName evidence="2">Glutaminyl-peptide cyclotransferase</fullName>
    </submittedName>
</protein>
<feature type="signal peptide" evidence="1">
    <location>
        <begin position="1"/>
        <end position="29"/>
    </location>
</feature>
<dbReference type="Pfam" id="PF05096">
    <property type="entry name" value="Glu_cyclase_2"/>
    <property type="match status" value="1"/>
</dbReference>
<proteinExistence type="predicted"/>
<feature type="chain" id="PRO_5046934041" evidence="1">
    <location>
        <begin position="30"/>
        <end position="265"/>
    </location>
</feature>